<keyword evidence="1" id="KW-0880">Kelch repeat</keyword>
<dbReference type="PANTHER" id="PTHR46376">
    <property type="entry name" value="LEUCINE-ZIPPER-LIKE TRANSCRIPTIONAL REGULATOR 1"/>
    <property type="match status" value="1"/>
</dbReference>
<evidence type="ECO:0000256" key="2">
    <source>
        <dbReference type="ARBA" id="ARBA00022737"/>
    </source>
</evidence>
<dbReference type="OrthoDB" id="10251809at2759"/>
<proteinExistence type="predicted"/>
<dbReference type="SUPFAM" id="SSF117281">
    <property type="entry name" value="Kelch motif"/>
    <property type="match status" value="1"/>
</dbReference>
<keyword evidence="2" id="KW-0677">Repeat</keyword>
<comment type="caution">
    <text evidence="3">The sequence shown here is derived from an EMBL/GenBank/DDBJ whole genome shotgun (WGS) entry which is preliminary data.</text>
</comment>
<protein>
    <submittedName>
        <fullName evidence="3">Kelch-like protein 14</fullName>
    </submittedName>
</protein>
<name>A0A0C2N5S5_THEKT</name>
<dbReference type="Proteomes" id="UP000031668">
    <property type="component" value="Unassembled WGS sequence"/>
</dbReference>
<evidence type="ECO:0000313" key="4">
    <source>
        <dbReference type="Proteomes" id="UP000031668"/>
    </source>
</evidence>
<keyword evidence="4" id="KW-1185">Reference proteome</keyword>
<dbReference type="EMBL" id="JWZT01000088">
    <property type="protein sequence ID" value="KII75001.1"/>
    <property type="molecule type" value="Genomic_DNA"/>
</dbReference>
<sequence>MNQGNEQIMPANRVHHCMTSVREFLIIYGGSESNTGSVCDELLSYNTISGVWKRHQLPIEIKDTSLSSSICSDGHLVYIFGGDGLDYDNYRQTNSIVSFNIITDTWDIVYSHTDEYDQNTPPPMSSNYLLYHDGSLYVLGGYHRGTYLDTIYKFCLKSSMWSLLPQHCVKPTFSSQMFGTMYKNQ</sequence>
<dbReference type="Pfam" id="PF24681">
    <property type="entry name" value="Kelch_KLHDC2_KLHL20_DRC7"/>
    <property type="match status" value="1"/>
</dbReference>
<dbReference type="PANTHER" id="PTHR46376:SF1">
    <property type="entry name" value="LEUCINE-ZIPPER-LIKE TRANSCRIPTIONAL REGULATOR 1"/>
    <property type="match status" value="1"/>
</dbReference>
<organism evidence="3 4">
    <name type="scientific">Thelohanellus kitauei</name>
    <name type="common">Myxosporean</name>
    <dbReference type="NCBI Taxonomy" id="669202"/>
    <lineage>
        <taxon>Eukaryota</taxon>
        <taxon>Metazoa</taxon>
        <taxon>Cnidaria</taxon>
        <taxon>Myxozoa</taxon>
        <taxon>Myxosporea</taxon>
        <taxon>Bivalvulida</taxon>
        <taxon>Platysporina</taxon>
        <taxon>Myxobolidae</taxon>
        <taxon>Thelohanellus</taxon>
    </lineage>
</organism>
<dbReference type="AlphaFoldDB" id="A0A0C2N5S5"/>
<dbReference type="InterPro" id="IPR015915">
    <property type="entry name" value="Kelch-typ_b-propeller"/>
</dbReference>
<dbReference type="InterPro" id="IPR051568">
    <property type="entry name" value="LZTR1/Attractin"/>
</dbReference>
<gene>
    <name evidence="3" type="ORF">RF11_04650</name>
</gene>
<evidence type="ECO:0000313" key="3">
    <source>
        <dbReference type="EMBL" id="KII75001.1"/>
    </source>
</evidence>
<dbReference type="Gene3D" id="2.120.10.80">
    <property type="entry name" value="Kelch-type beta propeller"/>
    <property type="match status" value="1"/>
</dbReference>
<evidence type="ECO:0000256" key="1">
    <source>
        <dbReference type="ARBA" id="ARBA00022441"/>
    </source>
</evidence>
<dbReference type="GO" id="GO:0005794">
    <property type="term" value="C:Golgi apparatus"/>
    <property type="evidence" value="ECO:0007669"/>
    <property type="project" value="TreeGrafter"/>
</dbReference>
<reference evidence="3 4" key="1">
    <citation type="journal article" date="2014" name="Genome Biol. Evol.">
        <title>The genome of the myxosporean Thelohanellus kitauei shows adaptations to nutrient acquisition within its fish host.</title>
        <authorList>
            <person name="Yang Y."/>
            <person name="Xiong J."/>
            <person name="Zhou Z."/>
            <person name="Huo F."/>
            <person name="Miao W."/>
            <person name="Ran C."/>
            <person name="Liu Y."/>
            <person name="Zhang J."/>
            <person name="Feng J."/>
            <person name="Wang M."/>
            <person name="Wang M."/>
            <person name="Wang L."/>
            <person name="Yao B."/>
        </authorList>
    </citation>
    <scope>NUCLEOTIDE SEQUENCE [LARGE SCALE GENOMIC DNA]</scope>
    <source>
        <strain evidence="3">Wuqing</strain>
    </source>
</reference>
<accession>A0A0C2N5S5</accession>